<dbReference type="AlphaFoldDB" id="E6ZZU2"/>
<dbReference type="Pfam" id="PF08645">
    <property type="entry name" value="PNK3P"/>
    <property type="match status" value="1"/>
</dbReference>
<dbReference type="GO" id="GO:0046403">
    <property type="term" value="F:polynucleotide 3'-phosphatase activity"/>
    <property type="evidence" value="ECO:0007669"/>
    <property type="project" value="TreeGrafter"/>
</dbReference>
<dbReference type="Gene3D" id="3.40.50.300">
    <property type="entry name" value="P-loop containing nucleotide triphosphate hydrolases"/>
    <property type="match status" value="1"/>
</dbReference>
<reference evidence="2 3" key="1">
    <citation type="journal article" date="2010" name="Science">
        <title>Pathogenicity determinants in smut fungi revealed by genome comparison.</title>
        <authorList>
            <person name="Schirawski J."/>
            <person name="Mannhaupt G."/>
            <person name="Muench K."/>
            <person name="Brefort T."/>
            <person name="Schipper K."/>
            <person name="Doehlemann G."/>
            <person name="Di Stasio M."/>
            <person name="Roessel N."/>
            <person name="Mendoza-Mendoza A."/>
            <person name="Pester D."/>
            <person name="Mueller O."/>
            <person name="Winterberg B."/>
            <person name="Meyer E."/>
            <person name="Ghareeb H."/>
            <person name="Wollenberg T."/>
            <person name="Muensterkoetter M."/>
            <person name="Wong P."/>
            <person name="Walter M."/>
            <person name="Stukenbrock E."/>
            <person name="Gueldener U."/>
            <person name="Kahmann R."/>
        </authorList>
    </citation>
    <scope>NUCLEOTIDE SEQUENCE [LARGE SCALE GENOMIC DNA]</scope>
    <source>
        <strain evidence="3">SRZ2</strain>
    </source>
</reference>
<gene>
    <name evidence="2" type="ORF">sr10798</name>
</gene>
<dbReference type="EMBL" id="FQ311470">
    <property type="protein sequence ID" value="CBQ72772.1"/>
    <property type="molecule type" value="Genomic_DNA"/>
</dbReference>
<dbReference type="FunFam" id="3.40.50.300:FF:000737">
    <property type="entry name" value="Bifunctional polynucleotide phosphatase/kinase"/>
    <property type="match status" value="1"/>
</dbReference>
<dbReference type="HOGENOM" id="CLU_014938_3_1_1"/>
<evidence type="ECO:0000256" key="1">
    <source>
        <dbReference type="SAM" id="MobiDB-lite"/>
    </source>
</evidence>
<feature type="region of interest" description="Disordered" evidence="1">
    <location>
        <begin position="1"/>
        <end position="81"/>
    </location>
</feature>
<organism evidence="2 3">
    <name type="scientific">Sporisorium reilianum (strain SRZ2)</name>
    <name type="common">Maize head smut fungus</name>
    <dbReference type="NCBI Taxonomy" id="999809"/>
    <lineage>
        <taxon>Eukaryota</taxon>
        <taxon>Fungi</taxon>
        <taxon>Dikarya</taxon>
        <taxon>Basidiomycota</taxon>
        <taxon>Ustilaginomycotina</taxon>
        <taxon>Ustilaginomycetes</taxon>
        <taxon>Ustilaginales</taxon>
        <taxon>Ustilaginaceae</taxon>
        <taxon>Sporisorium</taxon>
    </lineage>
</organism>
<dbReference type="Gene3D" id="3.40.50.1000">
    <property type="entry name" value="HAD superfamily/HAD-like"/>
    <property type="match status" value="1"/>
</dbReference>
<sequence length="491" mass="54634">MKRTLAQQDGLAKAKRSKDESDDDDEPVLPVRAPVRAPELKKASTSADKPTPKLASIFQPRSTASTSTSTNGASSSKGLKWLDPIGPSKTCLHGVYGDPPPSSKVAFYDLDGTIVRPKNGKTFPSKTDEYDFEFLFSSPRSGTLSVIQRIREQHEQGFAVVIITNQKQTAYSAKSGLATWKKKMAHIAAAIDVPMRVLAALGDDEFRKPRLGMWQEFLKRNGGVEVDLQHSSFVGDAAGRKKYRDHQDTDLKWALNAGLPFFTPEEYFLAKPKEYEIPTRPWSPSSHGMANGTLKGLVAEPEDEMVTVELSALDTDDSVARTILGDASDPEIVLFVGPPASGKTFLYNRTFARAGYVHVNQDTLRTRDKCLRVVSDTIAAHGSCVVDNTNRDARTRALYIDLARTLGVRVRCIYFDVPKHVCVHNNHFRAHHGPVGDEARRGLLPYTAIEGWFKERSVPRKAEGFSADVVRVVWGWSGADEVRERWRMYYH</sequence>
<dbReference type="SUPFAM" id="SSF56784">
    <property type="entry name" value="HAD-like"/>
    <property type="match status" value="1"/>
</dbReference>
<dbReference type="Proteomes" id="UP000008867">
    <property type="component" value="Chromosome 5"/>
</dbReference>
<dbReference type="OrthoDB" id="19045at2759"/>
<feature type="compositionally biased region" description="Low complexity" evidence="1">
    <location>
        <begin position="62"/>
        <end position="76"/>
    </location>
</feature>
<dbReference type="VEuPathDB" id="FungiDB:sr10798"/>
<dbReference type="InterPro" id="IPR006549">
    <property type="entry name" value="HAD-SF_hydro_IIIA"/>
</dbReference>
<feature type="compositionally biased region" description="Low complexity" evidence="1">
    <location>
        <begin position="28"/>
        <end position="37"/>
    </location>
</feature>
<dbReference type="Pfam" id="PF13671">
    <property type="entry name" value="AAA_33"/>
    <property type="match status" value="1"/>
</dbReference>
<keyword evidence="2" id="KW-0418">Kinase</keyword>
<proteinExistence type="predicted"/>
<keyword evidence="3" id="KW-1185">Reference proteome</keyword>
<evidence type="ECO:0000313" key="2">
    <source>
        <dbReference type="EMBL" id="CBQ72772.1"/>
    </source>
</evidence>
<dbReference type="PANTHER" id="PTHR12083:SF9">
    <property type="entry name" value="BIFUNCTIONAL POLYNUCLEOTIDE PHOSPHATASE_KINASE"/>
    <property type="match status" value="1"/>
</dbReference>
<name>E6ZZU2_SPORE</name>
<dbReference type="PANTHER" id="PTHR12083">
    <property type="entry name" value="BIFUNCTIONAL POLYNUCLEOTIDE PHOSPHATASE/KINASE"/>
    <property type="match status" value="1"/>
</dbReference>
<dbReference type="InterPro" id="IPR027417">
    <property type="entry name" value="P-loop_NTPase"/>
</dbReference>
<dbReference type="NCBIfam" id="TIGR01662">
    <property type="entry name" value="HAD-SF-IIIA"/>
    <property type="match status" value="1"/>
</dbReference>
<dbReference type="GO" id="GO:0003690">
    <property type="term" value="F:double-stranded DNA binding"/>
    <property type="evidence" value="ECO:0007669"/>
    <property type="project" value="TreeGrafter"/>
</dbReference>
<dbReference type="InterPro" id="IPR006551">
    <property type="entry name" value="Polynucleotide_phosphatase"/>
</dbReference>
<dbReference type="InterPro" id="IPR036412">
    <property type="entry name" value="HAD-like_sf"/>
</dbReference>
<dbReference type="GO" id="GO:0046404">
    <property type="term" value="F:ATP-dependent polydeoxyribonucleotide 5'-hydroxyl-kinase activity"/>
    <property type="evidence" value="ECO:0007669"/>
    <property type="project" value="TreeGrafter"/>
</dbReference>
<protein>
    <submittedName>
        <fullName evidence="2">Related to bifunctional polynucleotide phosphatase/kinase</fullName>
    </submittedName>
</protein>
<accession>E6ZZU2</accession>
<dbReference type="SUPFAM" id="SSF52540">
    <property type="entry name" value="P-loop containing nucleoside triphosphate hydrolases"/>
    <property type="match status" value="1"/>
</dbReference>
<dbReference type="InterPro" id="IPR013954">
    <property type="entry name" value="PNK3P"/>
</dbReference>
<evidence type="ECO:0000313" key="3">
    <source>
        <dbReference type="Proteomes" id="UP000008867"/>
    </source>
</evidence>
<dbReference type="NCBIfam" id="TIGR01664">
    <property type="entry name" value="DNA-3'-Pase"/>
    <property type="match status" value="1"/>
</dbReference>
<dbReference type="eggNOG" id="KOG2134">
    <property type="taxonomic scope" value="Eukaryota"/>
</dbReference>
<dbReference type="InterPro" id="IPR023214">
    <property type="entry name" value="HAD_sf"/>
</dbReference>
<dbReference type="GO" id="GO:0006281">
    <property type="term" value="P:DNA repair"/>
    <property type="evidence" value="ECO:0007669"/>
    <property type="project" value="TreeGrafter"/>
</dbReference>
<keyword evidence="2" id="KW-0808">Transferase</keyword>